<dbReference type="InterPro" id="IPR045509">
    <property type="entry name" value="HD_assoc_2"/>
</dbReference>
<dbReference type="Proteomes" id="UP000238413">
    <property type="component" value="Chromosome"/>
</dbReference>
<evidence type="ECO:0000313" key="4">
    <source>
        <dbReference type="Proteomes" id="UP000238413"/>
    </source>
</evidence>
<accession>A0ABM6SWJ1</accession>
<dbReference type="Pfam" id="PF19276">
    <property type="entry name" value="HD_assoc_2"/>
    <property type="match status" value="1"/>
</dbReference>
<dbReference type="InterPro" id="IPR003607">
    <property type="entry name" value="HD/PDEase_dom"/>
</dbReference>
<evidence type="ECO:0000256" key="1">
    <source>
        <dbReference type="SAM" id="MobiDB-lite"/>
    </source>
</evidence>
<gene>
    <name evidence="3" type="ORF">C4B68_28655</name>
</gene>
<dbReference type="PANTHER" id="PTHR11373:SF4">
    <property type="entry name" value="DEOXYNUCLEOSIDE TRIPHOSPHATE TRIPHOSPHOHYDROLASE SAMHD1"/>
    <property type="match status" value="1"/>
</dbReference>
<proteinExistence type="predicted"/>
<sequence length="465" mass="50959">MLTGVSSPSGLNKTRRLPCQQRRGRLGSTNNRGLKDGMAPMSSREVRDAVHGLIELTDHEWRVVDSPAFQRLRGVQQLPMTHLVYPGARHSRFEHCIGACHLAGRMADRLGLEPREVQRVRAAALVHDVGHGPFSQVGEFIFEELTGQTHVHEKISAAIVRFHTPAGSILDADAEWIAELLTGTGHGAQRSVARDIVSGSADIDKMDYLLRDSYFCGVDYGRFDVDKLIEAARIVHTSEGDHLAYDLDGIFAVESLLLARYHMHRQVYGHRTRVGIDKMLIRAVVSGVHEGLLPRRVFAPENLDAAFVEEYIGWDDHRTLATLAAAPDSRAGDLVRALLKRRLMKSVVKLEVDDDVAAQAIRKPAETLKKEQAAAEHLVAEAAGVDPMWVAMHWDSPQASAKEVSIVDGRTGSIGNFTELSGLFALGGPRPKPSVSVYALPPRGSDAFSVDTLAAIRQAALEALR</sequence>
<dbReference type="PANTHER" id="PTHR11373">
    <property type="entry name" value="DEOXYNUCLEOSIDE TRIPHOSPHATE TRIPHOSPHOHYDROLASE"/>
    <property type="match status" value="1"/>
</dbReference>
<dbReference type="PROSITE" id="PS51831">
    <property type="entry name" value="HD"/>
    <property type="match status" value="1"/>
</dbReference>
<dbReference type="SMART" id="SM00471">
    <property type="entry name" value="HDc"/>
    <property type="match status" value="1"/>
</dbReference>
<dbReference type="Pfam" id="PF01966">
    <property type="entry name" value="HD"/>
    <property type="match status" value="1"/>
</dbReference>
<dbReference type="EMBL" id="CP026652">
    <property type="protein sequence ID" value="AVH59063.1"/>
    <property type="molecule type" value="Genomic_DNA"/>
</dbReference>
<dbReference type="InterPro" id="IPR050135">
    <property type="entry name" value="dGTPase-like"/>
</dbReference>
<evidence type="ECO:0000313" key="3">
    <source>
        <dbReference type="EMBL" id="AVH59063.1"/>
    </source>
</evidence>
<feature type="region of interest" description="Disordered" evidence="1">
    <location>
        <begin position="1"/>
        <end position="39"/>
    </location>
</feature>
<name>A0ABM6SWJ1_9ACTN</name>
<reference evidence="3 4" key="1">
    <citation type="submission" date="2018-02" db="EMBL/GenBank/DDBJ databases">
        <title>Complete genome sequence of Streptomyces dengpaensis, the producer of angucyclines.</title>
        <authorList>
            <person name="Yumei L."/>
        </authorList>
    </citation>
    <scope>NUCLEOTIDE SEQUENCE [LARGE SCALE GENOMIC DNA]</scope>
    <source>
        <strain evidence="3 4">XZHG99</strain>
    </source>
</reference>
<feature type="domain" description="HD" evidence="2">
    <location>
        <begin position="92"/>
        <end position="209"/>
    </location>
</feature>
<dbReference type="InterPro" id="IPR006674">
    <property type="entry name" value="HD_domain"/>
</dbReference>
<keyword evidence="4" id="KW-1185">Reference proteome</keyword>
<dbReference type="CDD" id="cd00077">
    <property type="entry name" value="HDc"/>
    <property type="match status" value="1"/>
</dbReference>
<dbReference type="SUPFAM" id="SSF109604">
    <property type="entry name" value="HD-domain/PDEase-like"/>
    <property type="match status" value="1"/>
</dbReference>
<evidence type="ECO:0000259" key="2">
    <source>
        <dbReference type="PROSITE" id="PS51831"/>
    </source>
</evidence>
<dbReference type="Gene3D" id="1.10.3210.10">
    <property type="entry name" value="Hypothetical protein af1432"/>
    <property type="match status" value="1"/>
</dbReference>
<protein>
    <submittedName>
        <fullName evidence="3">HD domain-containing protein</fullName>
    </submittedName>
</protein>
<organism evidence="3 4">
    <name type="scientific">Streptomyces dengpaensis</name>
    <dbReference type="NCBI Taxonomy" id="2049881"/>
    <lineage>
        <taxon>Bacteria</taxon>
        <taxon>Bacillati</taxon>
        <taxon>Actinomycetota</taxon>
        <taxon>Actinomycetes</taxon>
        <taxon>Kitasatosporales</taxon>
        <taxon>Streptomycetaceae</taxon>
        <taxon>Streptomyces</taxon>
    </lineage>
</organism>
<feature type="compositionally biased region" description="Polar residues" evidence="1">
    <location>
        <begin position="1"/>
        <end position="12"/>
    </location>
</feature>